<dbReference type="GO" id="GO:0035101">
    <property type="term" value="C:FACT complex"/>
    <property type="evidence" value="ECO:0007669"/>
    <property type="project" value="TreeGrafter"/>
</dbReference>
<dbReference type="CDD" id="cd13230">
    <property type="entry name" value="PH1_SSRP1-like"/>
    <property type="match status" value="1"/>
</dbReference>
<keyword evidence="4 9" id="KW-0227">DNA damage</keyword>
<keyword evidence="8 9" id="KW-0539">Nucleus</keyword>
<dbReference type="InterPro" id="IPR011993">
    <property type="entry name" value="PH-like_dom_sf"/>
</dbReference>
<dbReference type="SUPFAM" id="SSF50729">
    <property type="entry name" value="PH domain-like"/>
    <property type="match status" value="1"/>
</dbReference>
<comment type="subcellular location">
    <subcellularLocation>
        <location evidence="9">Nucleus</location>
    </subcellularLocation>
    <subcellularLocation>
        <location evidence="9">Chromosome</location>
    </subcellularLocation>
</comment>
<dbReference type="GO" id="GO:0031491">
    <property type="term" value="F:nucleosome binding"/>
    <property type="evidence" value="ECO:0007669"/>
    <property type="project" value="TreeGrafter"/>
</dbReference>
<dbReference type="Pfam" id="PF17292">
    <property type="entry name" value="POB3_N"/>
    <property type="match status" value="1"/>
</dbReference>
<dbReference type="Gene3D" id="2.30.29.30">
    <property type="entry name" value="Pleckstrin-homology domain (PH domain)/Phosphotyrosine-binding domain (PTB)"/>
    <property type="match status" value="2"/>
</dbReference>
<evidence type="ECO:0000313" key="11">
    <source>
        <dbReference type="EMBL" id="RKP23665.1"/>
    </source>
</evidence>
<dbReference type="GO" id="GO:0003677">
    <property type="term" value="F:DNA binding"/>
    <property type="evidence" value="ECO:0007669"/>
    <property type="project" value="InterPro"/>
</dbReference>
<dbReference type="InterPro" id="IPR024954">
    <property type="entry name" value="SSRP1_DD"/>
</dbReference>
<reference evidence="12" key="1">
    <citation type="journal article" date="2018" name="Nat. Microbiol.">
        <title>Leveraging single-cell genomics to expand the fungal tree of life.</title>
        <authorList>
            <person name="Ahrendt S.R."/>
            <person name="Quandt C.A."/>
            <person name="Ciobanu D."/>
            <person name="Clum A."/>
            <person name="Salamov A."/>
            <person name="Andreopoulos B."/>
            <person name="Cheng J.F."/>
            <person name="Woyke T."/>
            <person name="Pelin A."/>
            <person name="Henrissat B."/>
            <person name="Reynolds N.K."/>
            <person name="Benny G.L."/>
            <person name="Smith M.E."/>
            <person name="James T.Y."/>
            <person name="Grigoriev I.V."/>
        </authorList>
    </citation>
    <scope>NUCLEOTIDE SEQUENCE [LARGE SCALE GENOMIC DNA]</scope>
    <source>
        <strain evidence="12">Benny S71-1</strain>
    </source>
</reference>
<evidence type="ECO:0000256" key="7">
    <source>
        <dbReference type="ARBA" id="ARBA00023204"/>
    </source>
</evidence>
<dbReference type="Proteomes" id="UP000278143">
    <property type="component" value="Unassembled WGS sequence"/>
</dbReference>
<dbReference type="FunFam" id="2.30.29.150:FF:000001">
    <property type="entry name" value="Fact complex subunit ssrp1"/>
    <property type="match status" value="1"/>
</dbReference>
<dbReference type="EMBL" id="KZ990785">
    <property type="protein sequence ID" value="RKP23665.1"/>
    <property type="molecule type" value="Genomic_DNA"/>
</dbReference>
<accession>A0A4P9YV40</accession>
<name>A0A4P9YV40_9FUNG</name>
<keyword evidence="3 9" id="KW-0235">DNA replication</keyword>
<dbReference type="CDD" id="cd13231">
    <property type="entry name" value="PH2_SSRP1-like"/>
    <property type="match status" value="1"/>
</dbReference>
<evidence type="ECO:0000256" key="8">
    <source>
        <dbReference type="ARBA" id="ARBA00023242"/>
    </source>
</evidence>
<evidence type="ECO:0000313" key="12">
    <source>
        <dbReference type="Proteomes" id="UP000278143"/>
    </source>
</evidence>
<protein>
    <recommendedName>
        <fullName evidence="9">FACT complex subunit POB3</fullName>
    </recommendedName>
</protein>
<dbReference type="GO" id="GO:0006281">
    <property type="term" value="P:DNA repair"/>
    <property type="evidence" value="ECO:0007669"/>
    <property type="project" value="UniProtKB-KW"/>
</dbReference>
<evidence type="ECO:0000256" key="2">
    <source>
        <dbReference type="ARBA" id="ARBA00022454"/>
    </source>
</evidence>
<evidence type="ECO:0000256" key="6">
    <source>
        <dbReference type="ARBA" id="ARBA00023163"/>
    </source>
</evidence>
<keyword evidence="7 9" id="KW-0234">DNA repair</keyword>
<comment type="function">
    <text evidence="9">Component of the FACT complex, a general chromatin factor that acts to reorganize nucleosomes. The FACT complex is involved in multiple processes that require DNA as a template such as mRNA elongation, DNA replication and DNA repair. During transcription elongation the FACT complex acts as a histone chaperone that both destabilizes and restores nucleosomal structure. It facilitates the passage of RNA polymerase II and transcription by promoting the dissociation of one histone H2A-H2B dimer from the nucleosome, then subsequently promotes the reestablishment of the nucleosome following the passage of RNA polymerase II.</text>
</comment>
<dbReference type="InterPro" id="IPR050454">
    <property type="entry name" value="RTT106/SSRP1_HistChap/FACT"/>
</dbReference>
<comment type="similarity">
    <text evidence="1 9">Belongs to the SSRP1 family.</text>
</comment>
<gene>
    <name evidence="11" type="ORF">SYNPS1DRAFT_30584</name>
</gene>
<dbReference type="InterPro" id="IPR048993">
    <property type="entry name" value="SSRP1-like_PH1"/>
</dbReference>
<dbReference type="Gene3D" id="2.30.29.150">
    <property type="match status" value="1"/>
</dbReference>
<dbReference type="PANTHER" id="PTHR45849">
    <property type="entry name" value="FACT COMPLEX SUBUNIT SSRP1"/>
    <property type="match status" value="1"/>
</dbReference>
<proteinExistence type="inferred from homology"/>
<keyword evidence="2 9" id="KW-0158">Chromosome</keyword>
<dbReference type="PRINTS" id="PR00887">
    <property type="entry name" value="SSRCOGNITION"/>
</dbReference>
<keyword evidence="5 9" id="KW-0805">Transcription regulation</keyword>
<dbReference type="PANTHER" id="PTHR45849:SF1">
    <property type="entry name" value="FACT COMPLEX SUBUNIT SSRP1"/>
    <property type="match status" value="1"/>
</dbReference>
<dbReference type="SMART" id="SM01287">
    <property type="entry name" value="Rtt106"/>
    <property type="match status" value="1"/>
</dbReference>
<evidence type="ECO:0000259" key="10">
    <source>
        <dbReference type="SMART" id="SM01287"/>
    </source>
</evidence>
<feature type="domain" description="Histone chaperone RTT106/FACT complex subunit SPT16-like middle" evidence="10">
    <location>
        <begin position="354"/>
        <end position="427"/>
    </location>
</feature>
<sequence>MTEQIEHFDAIYLGHQDTEAGQFRLAASGLGWKSPTGQVFTIRREDLRKTQWLRAARGYQLRIQLKDNTIVKFDGFDEDAYDRLKNSIRHNYHLPLDIKELCLKGWNWGKTEFQGNYLLFNIGNRQTFEVPLNEVSNTNISGKNEVSIELAMNDSAGSLKEKRERARRRGDQLMEVRFYVPGMVQTDEGEGEEEQSAAQLFYETLKTKAELGQVTGEYVVRFHDVFSLSPRARFEVDFFPTFLRMRGKTYDYKILYDTITRMFLVPRPDDVHIGIDPPIRQGQTRYPFLVFQFLKEEEIDVDLNMDAEELAKYEGKLESSYHNFTYVIVSTILRALTDKKITVPGNSYNSHHNQKGIKCSLKANEGFIYPLENYLLFLPKPVTLVPLREISSVVFSRLSNAMTTSRFFDVKINTRSGVSHQFSNLNR</sequence>
<dbReference type="AlphaFoldDB" id="A0A4P9YV40"/>
<evidence type="ECO:0000256" key="3">
    <source>
        <dbReference type="ARBA" id="ARBA00022705"/>
    </source>
</evidence>
<dbReference type="GO" id="GO:0042393">
    <property type="term" value="F:histone binding"/>
    <property type="evidence" value="ECO:0007669"/>
    <property type="project" value="TreeGrafter"/>
</dbReference>
<dbReference type="Pfam" id="PF03531">
    <property type="entry name" value="SSrecog"/>
    <property type="match status" value="1"/>
</dbReference>
<evidence type="ECO:0000256" key="5">
    <source>
        <dbReference type="ARBA" id="ARBA00023015"/>
    </source>
</evidence>
<dbReference type="Pfam" id="PF08512">
    <property type="entry name" value="Rttp106-like_middle"/>
    <property type="match status" value="1"/>
</dbReference>
<dbReference type="Gene3D" id="2.30.29.220">
    <property type="entry name" value="Structure-specific recognition protein (SSRP1)"/>
    <property type="match status" value="1"/>
</dbReference>
<evidence type="ECO:0000256" key="4">
    <source>
        <dbReference type="ARBA" id="ARBA00022763"/>
    </source>
</evidence>
<organism evidence="11 12">
    <name type="scientific">Syncephalis pseudoplumigaleata</name>
    <dbReference type="NCBI Taxonomy" id="1712513"/>
    <lineage>
        <taxon>Eukaryota</taxon>
        <taxon>Fungi</taxon>
        <taxon>Fungi incertae sedis</taxon>
        <taxon>Zoopagomycota</taxon>
        <taxon>Zoopagomycotina</taxon>
        <taxon>Zoopagomycetes</taxon>
        <taxon>Zoopagales</taxon>
        <taxon>Piptocephalidaceae</taxon>
        <taxon>Syncephalis</taxon>
    </lineage>
</organism>
<dbReference type="InterPro" id="IPR013719">
    <property type="entry name" value="RTT106/SPT16-like_middle_dom"/>
</dbReference>
<dbReference type="InterPro" id="IPR000969">
    <property type="entry name" value="SSRP1/POB3"/>
</dbReference>
<dbReference type="OrthoDB" id="498543at2759"/>
<dbReference type="InterPro" id="IPR038167">
    <property type="entry name" value="SSRP1_sf"/>
</dbReference>
<dbReference type="GO" id="GO:0006260">
    <property type="term" value="P:DNA replication"/>
    <property type="evidence" value="ECO:0007669"/>
    <property type="project" value="UniProtKB-KW"/>
</dbReference>
<dbReference type="Pfam" id="PF21103">
    <property type="entry name" value="PH1_SSRP1-like"/>
    <property type="match status" value="1"/>
</dbReference>
<dbReference type="InterPro" id="IPR035417">
    <property type="entry name" value="SSRP1/POB3_N"/>
</dbReference>
<evidence type="ECO:0000256" key="9">
    <source>
        <dbReference type="RuleBase" id="RU364013"/>
    </source>
</evidence>
<keyword evidence="12" id="KW-1185">Reference proteome</keyword>
<evidence type="ECO:0000256" key="1">
    <source>
        <dbReference type="ARBA" id="ARBA00010060"/>
    </source>
</evidence>
<keyword evidence="6 9" id="KW-0804">Transcription</keyword>